<feature type="non-terminal residue" evidence="1">
    <location>
        <position position="1"/>
    </location>
</feature>
<dbReference type="Proteomes" id="UP000789525">
    <property type="component" value="Unassembled WGS sequence"/>
</dbReference>
<accession>A0ACA9Q982</accession>
<sequence>LGSDKIWQLGLNKTKAWTTHDSISEKPGNGPRHSVIVATGLKNAAFVKTQSITPPDSDPSAPFAAAELLYAESPTPLLYASNRNDPHPEGDAITVLETTPKLKPVAYVRTGLNYIRGMEFVGPKKEYVIAAGMNGGGIKVFKRVPAKLGYLSEVAHLPNGTIAQPSSFLWVNW</sequence>
<keyword evidence="2" id="KW-1185">Reference proteome</keyword>
<gene>
    <name evidence="1" type="ORF">ACOLOM_LOCUS12278</name>
</gene>
<proteinExistence type="predicted"/>
<evidence type="ECO:0000313" key="2">
    <source>
        <dbReference type="Proteomes" id="UP000789525"/>
    </source>
</evidence>
<comment type="caution">
    <text evidence="1">The sequence shown here is derived from an EMBL/GenBank/DDBJ whole genome shotgun (WGS) entry which is preliminary data.</text>
</comment>
<evidence type="ECO:0000313" key="1">
    <source>
        <dbReference type="EMBL" id="CAG8743012.1"/>
    </source>
</evidence>
<reference evidence="1" key="1">
    <citation type="submission" date="2021-06" db="EMBL/GenBank/DDBJ databases">
        <authorList>
            <person name="Kallberg Y."/>
            <person name="Tangrot J."/>
            <person name="Rosling A."/>
        </authorList>
    </citation>
    <scope>NUCLEOTIDE SEQUENCE</scope>
    <source>
        <strain evidence="1">CL356</strain>
    </source>
</reference>
<organism evidence="1 2">
    <name type="scientific">Acaulospora colombiana</name>
    <dbReference type="NCBI Taxonomy" id="27376"/>
    <lineage>
        <taxon>Eukaryota</taxon>
        <taxon>Fungi</taxon>
        <taxon>Fungi incertae sedis</taxon>
        <taxon>Mucoromycota</taxon>
        <taxon>Glomeromycotina</taxon>
        <taxon>Glomeromycetes</taxon>
        <taxon>Diversisporales</taxon>
        <taxon>Acaulosporaceae</taxon>
        <taxon>Acaulospora</taxon>
    </lineage>
</organism>
<name>A0ACA9Q982_9GLOM</name>
<dbReference type="EMBL" id="CAJVPT010048953">
    <property type="protein sequence ID" value="CAG8743012.1"/>
    <property type="molecule type" value="Genomic_DNA"/>
</dbReference>
<protein>
    <submittedName>
        <fullName evidence="1">11554_t:CDS:1</fullName>
    </submittedName>
</protein>